<dbReference type="RefSeq" id="WP_066771720.1">
    <property type="nucleotide sequence ID" value="NZ_CP013244.1"/>
</dbReference>
<protein>
    <submittedName>
        <fullName evidence="2">Uncharacterized protein</fullName>
    </submittedName>
</protein>
<sequence length="221" mass="23701">MDGGQTKPNAERAAVKPPQGMSASALDKKIGIKQHARDDAARNLPRHDADDLSDTEKAVIEAVAGAVPPRPRPPEQTNPLFENPRLVQATWNEEFAQALESALRSAGSGGPQRASPIIAGLRAVGADPDFGQEIPRRRLVLVSDLLEHNPQGFSLYVSDADYTAGRASSPNGPPNFARVELRIVPIDRPDNAERQAFAVEAFWPASFDAADVQSVSMDPAP</sequence>
<evidence type="ECO:0000313" key="3">
    <source>
        <dbReference type="Proteomes" id="UP000092498"/>
    </source>
</evidence>
<dbReference type="Proteomes" id="UP000092498">
    <property type="component" value="Chromosome"/>
</dbReference>
<name>A0A1B1AJ03_9PROT</name>
<gene>
    <name evidence="2" type="ORF">ATE48_11675</name>
</gene>
<keyword evidence="3" id="KW-1185">Reference proteome</keyword>
<dbReference type="STRING" id="1759059.ATE48_11675"/>
<dbReference type="EMBL" id="CP013244">
    <property type="protein sequence ID" value="ANP46531.1"/>
    <property type="molecule type" value="Genomic_DNA"/>
</dbReference>
<evidence type="ECO:0000313" key="2">
    <source>
        <dbReference type="EMBL" id="ANP46531.1"/>
    </source>
</evidence>
<dbReference type="AlphaFoldDB" id="A0A1B1AJ03"/>
<feature type="compositionally biased region" description="Basic and acidic residues" evidence="1">
    <location>
        <begin position="26"/>
        <end position="57"/>
    </location>
</feature>
<proteinExistence type="predicted"/>
<evidence type="ECO:0000256" key="1">
    <source>
        <dbReference type="SAM" id="MobiDB-lite"/>
    </source>
</evidence>
<organism evidence="2 3">
    <name type="scientific">Candidatus Viadribacter manganicus</name>
    <dbReference type="NCBI Taxonomy" id="1759059"/>
    <lineage>
        <taxon>Bacteria</taxon>
        <taxon>Pseudomonadati</taxon>
        <taxon>Pseudomonadota</taxon>
        <taxon>Alphaproteobacteria</taxon>
        <taxon>Hyphomonadales</taxon>
        <taxon>Hyphomonadaceae</taxon>
        <taxon>Candidatus Viadribacter</taxon>
    </lineage>
</organism>
<reference evidence="2 3" key="1">
    <citation type="submission" date="2015-11" db="EMBL/GenBank/DDBJ databases">
        <title>Whole-Genome Sequence of Candidatus Oderbacter manganicum from the National Park Lower Oder Valley, Germany.</title>
        <authorList>
            <person name="Braun B."/>
            <person name="Liere K."/>
            <person name="Szewzyk U."/>
        </authorList>
    </citation>
    <scope>NUCLEOTIDE SEQUENCE [LARGE SCALE GENOMIC DNA]</scope>
    <source>
        <strain evidence="2 3">OTSz_A_272</strain>
    </source>
</reference>
<feature type="region of interest" description="Disordered" evidence="1">
    <location>
        <begin position="1"/>
        <end position="57"/>
    </location>
</feature>
<dbReference type="OrthoDB" id="7551043at2"/>
<dbReference type="KEGG" id="cbot:ATE48_11675"/>
<dbReference type="InParanoid" id="A0A1B1AJ03"/>
<accession>A0A1B1AJ03</accession>